<dbReference type="SUPFAM" id="SSF48366">
    <property type="entry name" value="Ras GEF"/>
    <property type="match status" value="1"/>
</dbReference>
<feature type="domain" description="N-terminal Ras-GEF" evidence="5">
    <location>
        <begin position="693"/>
        <end position="816"/>
    </location>
</feature>
<dbReference type="EMBL" id="KL367476">
    <property type="protein sequence ID" value="KFD72644.1"/>
    <property type="molecule type" value="Genomic_DNA"/>
</dbReference>
<feature type="region of interest" description="Disordered" evidence="3">
    <location>
        <begin position="316"/>
        <end position="364"/>
    </location>
</feature>
<dbReference type="Pfam" id="PF00617">
    <property type="entry name" value="RasGEF"/>
    <property type="match status" value="1"/>
</dbReference>
<evidence type="ECO:0000313" key="6">
    <source>
        <dbReference type="EMBL" id="KFD72644.1"/>
    </source>
</evidence>
<dbReference type="GO" id="GO:0007265">
    <property type="term" value="P:Ras protein signal transduction"/>
    <property type="evidence" value="ECO:0007669"/>
    <property type="project" value="TreeGrafter"/>
</dbReference>
<dbReference type="Gene3D" id="1.10.840.10">
    <property type="entry name" value="Ras guanine-nucleotide exchange factors catalytic domain"/>
    <property type="match status" value="1"/>
</dbReference>
<sequence>MTSLKTRDPAGLARSFKRIIKLRKAGSTNSIPDLSEGGNKSAMKHAISEKSLRDRVKLGKNSMKQIAAILIDKTTRNADHLLARSKEEACSTDRQSVKEMHRKQLAVCLQYLRDAMHKKNLALLAGSTSVVLDVVLKITTEEDTLKSLNDKCNNERRICFALNELMNKVDSVLVSGKIVDTDCEMVDRFAQRLHAIVQEAYDQGVQSGSDLVSCSATPTAPRRKSKALKKSTEEQIEKPYELATGQYGSFVSREQEVGSKSWRLNGDSDMELQFPLLLRCHETTPGSITDDSGIYSFNNGSESPLPLPIISPSASSRATLDWSGGRQHRRTERLGSADNTSPADDYVHEECSKHRSDQTDGEETLSETCVGNTIVKVKKVRKKQVSTTTVVKKSERIVSVYPELSQEPYGFCPQLSPSSIESTFAGGINVIETEVHRLRGLKRTEYKTTGNENGMETLFSMSSNFDATKTQDEANSRMKSPHTSRRDVHIRHIDQRSDQKTVSRKVLVNGGTTEVFSTDETSRKLELSKRSMLLRDNNKLNVQEEHFSSESNTFEINGCDESFNHVNFRDVNGSAKANMHMRKTDVVSSYMQLFGNSQHRSASDFRASAMAGYEMLRERWLLHLTGAKQCNSQMAYGPSFTKRSSELMDLLNFPFKKRFMLSTAVTYPEKLALTEGAVRESENCNVLKSDDNGECSIRGGTVDALVGYAVTSDNNEEGFLFKEAFLTTYRSFVSSVELLEKLIRSFHGQLHQPTESQQKLTRSCFSFIVRVVDDLTILETTPQAMSIITEFIQQLITEGKLAWARLLRQKFVEKYGNLLASKQLDRPLFYRRNSCAGKLLSVLDFKSAAIAQQLTYLDWFYFHKIELSEMLLWSISQDERKCPNLTVFTNHFNKMSYWVRTRIMESTEQRERERCFVKFIKIMRHLRRMGNLNSCLAVLAALDCGPLRRLDWPNSALNQLADYSALIDSSQSFKAYRAVLADTKPPCLPYLGLILQDLTFVHVGNSDFLQQDEKLSSKVVNFTKRWQQFMILDNVRRFKFWSYNINPEDNILMFFDNFDNYLEEEEIWELSQKIKPRNSISKSLV</sequence>
<dbReference type="SMART" id="SM00147">
    <property type="entry name" value="RasGEF"/>
    <property type="match status" value="1"/>
</dbReference>
<dbReference type="GO" id="GO:0005085">
    <property type="term" value="F:guanyl-nucleotide exchange factor activity"/>
    <property type="evidence" value="ECO:0007669"/>
    <property type="project" value="UniProtKB-KW"/>
</dbReference>
<proteinExistence type="predicted"/>
<feature type="domain" description="Ras-GEF" evidence="4">
    <location>
        <begin position="846"/>
        <end position="1077"/>
    </location>
</feature>
<gene>
    <name evidence="6" type="ORF">M514_01765</name>
</gene>
<evidence type="ECO:0000256" key="3">
    <source>
        <dbReference type="SAM" id="MobiDB-lite"/>
    </source>
</evidence>
<protein>
    <recommendedName>
        <fullName evidence="7">Ras-GEF domain-containing protein</fullName>
    </recommendedName>
</protein>
<dbReference type="PROSITE" id="PS50212">
    <property type="entry name" value="RASGEF_NTER"/>
    <property type="match status" value="1"/>
</dbReference>
<feature type="region of interest" description="Disordered" evidence="3">
    <location>
        <begin position="212"/>
        <end position="234"/>
    </location>
</feature>
<accession>A0A085NT48</accession>
<dbReference type="CDD" id="cd06224">
    <property type="entry name" value="REM"/>
    <property type="match status" value="1"/>
</dbReference>
<evidence type="ECO:0000259" key="4">
    <source>
        <dbReference type="PROSITE" id="PS50009"/>
    </source>
</evidence>
<dbReference type="InterPro" id="IPR001895">
    <property type="entry name" value="RASGEF_cat_dom"/>
</dbReference>
<dbReference type="CDD" id="cd00155">
    <property type="entry name" value="RasGEF"/>
    <property type="match status" value="1"/>
</dbReference>
<dbReference type="PROSITE" id="PS50009">
    <property type="entry name" value="RASGEF_CAT"/>
    <property type="match status" value="1"/>
</dbReference>
<dbReference type="GO" id="GO:0005886">
    <property type="term" value="C:plasma membrane"/>
    <property type="evidence" value="ECO:0007669"/>
    <property type="project" value="TreeGrafter"/>
</dbReference>
<dbReference type="InterPro" id="IPR036964">
    <property type="entry name" value="RASGEF_cat_dom_sf"/>
</dbReference>
<dbReference type="PANTHER" id="PTHR23113">
    <property type="entry name" value="GUANINE NUCLEOTIDE EXCHANGE FACTOR"/>
    <property type="match status" value="1"/>
</dbReference>
<dbReference type="InterPro" id="IPR008937">
    <property type="entry name" value="Ras-like_GEF"/>
</dbReference>
<evidence type="ECO:0008006" key="7">
    <source>
        <dbReference type="Google" id="ProtNLM"/>
    </source>
</evidence>
<evidence type="ECO:0000259" key="5">
    <source>
        <dbReference type="PROSITE" id="PS50212"/>
    </source>
</evidence>
<dbReference type="Proteomes" id="UP000030758">
    <property type="component" value="Unassembled WGS sequence"/>
</dbReference>
<evidence type="ECO:0000256" key="2">
    <source>
        <dbReference type="PROSITE-ProRule" id="PRU00168"/>
    </source>
</evidence>
<name>A0A085NT48_9BILA</name>
<reference evidence="6" key="1">
    <citation type="journal article" date="2014" name="Nat. Genet.">
        <title>Genome and transcriptome of the porcine whipworm Trichuris suis.</title>
        <authorList>
            <person name="Jex A.R."/>
            <person name="Nejsum P."/>
            <person name="Schwarz E.M."/>
            <person name="Hu L."/>
            <person name="Young N.D."/>
            <person name="Hall R.S."/>
            <person name="Korhonen P.K."/>
            <person name="Liao S."/>
            <person name="Thamsborg S."/>
            <person name="Xia J."/>
            <person name="Xu P."/>
            <person name="Wang S."/>
            <person name="Scheerlinck J.P."/>
            <person name="Hofmann A."/>
            <person name="Sternberg P.W."/>
            <person name="Wang J."/>
            <person name="Gasser R.B."/>
        </authorList>
    </citation>
    <scope>NUCLEOTIDE SEQUENCE [LARGE SCALE GENOMIC DNA]</scope>
    <source>
        <strain evidence="6">DCEP-RM93F</strain>
    </source>
</reference>
<evidence type="ECO:0000256" key="1">
    <source>
        <dbReference type="ARBA" id="ARBA00022658"/>
    </source>
</evidence>
<dbReference type="Gene3D" id="1.20.870.10">
    <property type="entry name" value="Son of sevenless (SoS) protein Chain: S domain 1"/>
    <property type="match status" value="1"/>
</dbReference>
<organism evidence="6">
    <name type="scientific">Trichuris suis</name>
    <name type="common">pig whipworm</name>
    <dbReference type="NCBI Taxonomy" id="68888"/>
    <lineage>
        <taxon>Eukaryota</taxon>
        <taxon>Metazoa</taxon>
        <taxon>Ecdysozoa</taxon>
        <taxon>Nematoda</taxon>
        <taxon>Enoplea</taxon>
        <taxon>Dorylaimia</taxon>
        <taxon>Trichinellida</taxon>
        <taxon>Trichuridae</taxon>
        <taxon>Trichuris</taxon>
    </lineage>
</organism>
<dbReference type="InterPro" id="IPR000651">
    <property type="entry name" value="Ras-like_Gua-exchang_fac_N"/>
</dbReference>
<feature type="compositionally biased region" description="Basic and acidic residues" evidence="3">
    <location>
        <begin position="345"/>
        <end position="358"/>
    </location>
</feature>
<dbReference type="Pfam" id="PF00618">
    <property type="entry name" value="RasGEF_N"/>
    <property type="match status" value="1"/>
</dbReference>
<dbReference type="AlphaFoldDB" id="A0A085NT48"/>
<dbReference type="PANTHER" id="PTHR23113:SF224">
    <property type="entry name" value="RAP GUANINE NUCLEOTIDE EXCHANGE FACTOR 1"/>
    <property type="match status" value="1"/>
</dbReference>
<keyword evidence="1 2" id="KW-0344">Guanine-nucleotide releasing factor</keyword>
<dbReference type="InterPro" id="IPR023578">
    <property type="entry name" value="Ras_GEF_dom_sf"/>
</dbReference>